<comment type="caution">
    <text evidence="2">The sequence shown here is derived from an EMBL/GenBank/DDBJ whole genome shotgun (WGS) entry which is preliminary data.</text>
</comment>
<feature type="region of interest" description="Disordered" evidence="1">
    <location>
        <begin position="1"/>
        <end position="22"/>
    </location>
</feature>
<dbReference type="AlphaFoldDB" id="A0AAW2FXI1"/>
<evidence type="ECO:0000256" key="1">
    <source>
        <dbReference type="SAM" id="MobiDB-lite"/>
    </source>
</evidence>
<keyword evidence="3" id="KW-1185">Reference proteome</keyword>
<dbReference type="EMBL" id="JADYXP020000008">
    <property type="protein sequence ID" value="KAL0118741.1"/>
    <property type="molecule type" value="Genomic_DNA"/>
</dbReference>
<protein>
    <submittedName>
        <fullName evidence="2">Uncharacterized protein</fullName>
    </submittedName>
</protein>
<reference evidence="2 3" key="1">
    <citation type="submission" date="2023-03" db="EMBL/GenBank/DDBJ databases">
        <title>High recombination rates correlate with genetic variation in Cardiocondyla obscurior ants.</title>
        <authorList>
            <person name="Errbii M."/>
        </authorList>
    </citation>
    <scope>NUCLEOTIDE SEQUENCE [LARGE SCALE GENOMIC DNA]</scope>
    <source>
        <strain evidence="2">Alpha-2009</strain>
        <tissue evidence="2">Whole body</tissue>
    </source>
</reference>
<sequence length="86" mass="9997">MQDPIVERNESCQVEDRFSRPVKDRPPAMTYVLSGTMNRPFAVALRKGINEGGNIFFFCLNRDYYRKIARARRRKSILKTSNGKNV</sequence>
<dbReference type="Proteomes" id="UP001430953">
    <property type="component" value="Unassembled WGS sequence"/>
</dbReference>
<accession>A0AAW2FXI1</accession>
<proteinExistence type="predicted"/>
<evidence type="ECO:0000313" key="2">
    <source>
        <dbReference type="EMBL" id="KAL0118741.1"/>
    </source>
</evidence>
<evidence type="ECO:0000313" key="3">
    <source>
        <dbReference type="Proteomes" id="UP001430953"/>
    </source>
</evidence>
<organism evidence="2 3">
    <name type="scientific">Cardiocondyla obscurior</name>
    <dbReference type="NCBI Taxonomy" id="286306"/>
    <lineage>
        <taxon>Eukaryota</taxon>
        <taxon>Metazoa</taxon>
        <taxon>Ecdysozoa</taxon>
        <taxon>Arthropoda</taxon>
        <taxon>Hexapoda</taxon>
        <taxon>Insecta</taxon>
        <taxon>Pterygota</taxon>
        <taxon>Neoptera</taxon>
        <taxon>Endopterygota</taxon>
        <taxon>Hymenoptera</taxon>
        <taxon>Apocrita</taxon>
        <taxon>Aculeata</taxon>
        <taxon>Formicoidea</taxon>
        <taxon>Formicidae</taxon>
        <taxon>Myrmicinae</taxon>
        <taxon>Cardiocondyla</taxon>
    </lineage>
</organism>
<name>A0AAW2FXI1_9HYME</name>
<gene>
    <name evidence="2" type="ORF">PUN28_009424</name>
</gene>